<dbReference type="OrthoDB" id="6224534at2759"/>
<organism evidence="5 6">
    <name type="scientific">Echinococcus granulosus</name>
    <name type="common">Hydatid tapeworm</name>
    <dbReference type="NCBI Taxonomy" id="6210"/>
    <lineage>
        <taxon>Eukaryota</taxon>
        <taxon>Metazoa</taxon>
        <taxon>Spiralia</taxon>
        <taxon>Lophotrochozoa</taxon>
        <taxon>Platyhelminthes</taxon>
        <taxon>Cestoda</taxon>
        <taxon>Eucestoda</taxon>
        <taxon>Cyclophyllidea</taxon>
        <taxon>Taeniidae</taxon>
        <taxon>Echinococcus</taxon>
        <taxon>Echinococcus granulosus group</taxon>
    </lineage>
</organism>
<reference evidence="5 6" key="1">
    <citation type="journal article" date="2013" name="Nat. Genet.">
        <title>The genome of the hydatid tapeworm Echinococcus granulosus.</title>
        <authorList>
            <person name="Zheng H."/>
            <person name="Zhang W."/>
            <person name="Zhang L."/>
            <person name="Zhang Z."/>
            <person name="Li J."/>
            <person name="Lu G."/>
            <person name="Zhu Y."/>
            <person name="Wang Y."/>
            <person name="Huang Y."/>
            <person name="Liu J."/>
            <person name="Kang H."/>
            <person name="Chen J."/>
            <person name="Wang L."/>
            <person name="Chen A."/>
            <person name="Yu S."/>
            <person name="Gao Z."/>
            <person name="Jin L."/>
            <person name="Gu W."/>
            <person name="Wang Z."/>
            <person name="Zhao L."/>
            <person name="Shi B."/>
            <person name="Wen H."/>
            <person name="Lin R."/>
            <person name="Jones M.K."/>
            <person name="Brejova B."/>
            <person name="Vinar T."/>
            <person name="Zhao G."/>
            <person name="McManus D.P."/>
            <person name="Chen Z."/>
            <person name="Zhou Y."/>
            <person name="Wang S."/>
        </authorList>
    </citation>
    <scope>NUCLEOTIDE SEQUENCE [LARGE SCALE GENOMIC DNA]</scope>
</reference>
<keyword evidence="6" id="KW-1185">Reference proteome</keyword>
<dbReference type="Proteomes" id="UP000019149">
    <property type="component" value="Unassembled WGS sequence"/>
</dbReference>
<dbReference type="RefSeq" id="XP_024354876.1">
    <property type="nucleotide sequence ID" value="XM_024490552.1"/>
</dbReference>
<evidence type="ECO:0000259" key="3">
    <source>
        <dbReference type="SMART" id="SM00093"/>
    </source>
</evidence>
<gene>
    <name evidence="5 8" type="ORF">EGR_01303</name>
    <name evidence="4" type="ORF">EgrG_000824100</name>
</gene>
<protein>
    <submittedName>
        <fullName evidence="4 8">Estrogen regulated protein EP45</fullName>
    </submittedName>
    <submittedName>
        <fullName evidence="5">Serpin B9</fullName>
    </submittedName>
</protein>
<dbReference type="WBParaSite" id="EgrG_000824100">
    <property type="protein sequence ID" value="EgrG_000824100"/>
    <property type="gene ID" value="EgrG_000824100"/>
</dbReference>
<dbReference type="CTD" id="36337018"/>
<reference evidence="4 7" key="2">
    <citation type="journal article" date="2013" name="Nature">
        <title>The genomes of four tapeworm species reveal adaptations to parasitism.</title>
        <authorList>
            <person name="Tsai I.J."/>
            <person name="Zarowiecki M."/>
            <person name="Holroyd N."/>
            <person name="Garciarrubio A."/>
            <person name="Sanchez-Flores A."/>
            <person name="Brooks K.L."/>
            <person name="Tracey A."/>
            <person name="Bobes R.J."/>
            <person name="Fragoso G."/>
            <person name="Sciutto E."/>
            <person name="Aslett M."/>
            <person name="Beasley H."/>
            <person name="Bennett H.M."/>
            <person name="Cai J."/>
            <person name="Camicia F."/>
            <person name="Clark R."/>
            <person name="Cucher M."/>
            <person name="De Silva N."/>
            <person name="Day T.A."/>
            <person name="Deplazes P."/>
            <person name="Estrada K."/>
            <person name="Fernandez C."/>
            <person name="Holland P.W."/>
            <person name="Hou J."/>
            <person name="Hu S."/>
            <person name="Huckvale T."/>
            <person name="Hung S.S."/>
            <person name="Kamenetzky L."/>
            <person name="Keane J.A."/>
            <person name="Kiss F."/>
            <person name="Koziol U."/>
            <person name="Lambert O."/>
            <person name="Liu K."/>
            <person name="Luo X."/>
            <person name="Luo Y."/>
            <person name="Macchiaroli N."/>
            <person name="Nichol S."/>
            <person name="Paps J."/>
            <person name="Parkinson J."/>
            <person name="Pouchkina-Stantcheva N."/>
            <person name="Riddiford N."/>
            <person name="Rosenzvit M."/>
            <person name="Salinas G."/>
            <person name="Wasmuth J.D."/>
            <person name="Zamanian M."/>
            <person name="Zheng Y."/>
            <person name="Cai X."/>
            <person name="Soberon X."/>
            <person name="Olson P.D."/>
            <person name="Laclette J.P."/>
            <person name="Brehm K."/>
            <person name="Berriman M."/>
            <person name="Garciarrubio A."/>
            <person name="Bobes R.J."/>
            <person name="Fragoso G."/>
            <person name="Sanchez-Flores A."/>
            <person name="Estrada K."/>
            <person name="Cevallos M.A."/>
            <person name="Morett E."/>
            <person name="Gonzalez V."/>
            <person name="Portillo T."/>
            <person name="Ochoa-Leyva A."/>
            <person name="Jose M.V."/>
            <person name="Sciutto E."/>
            <person name="Landa A."/>
            <person name="Jimenez L."/>
            <person name="Valdes V."/>
            <person name="Carrero J.C."/>
            <person name="Larralde C."/>
            <person name="Morales-Montor J."/>
            <person name="Limon-Lason J."/>
            <person name="Soberon X."/>
            <person name="Laclette J.P."/>
        </authorList>
    </citation>
    <scope>NUCLEOTIDE SEQUENCE [LARGE SCALE GENOMIC DNA]</scope>
</reference>
<dbReference type="InterPro" id="IPR036186">
    <property type="entry name" value="Serpin_sf"/>
</dbReference>
<dbReference type="Proteomes" id="UP000492820">
    <property type="component" value="Unassembled WGS sequence"/>
</dbReference>
<dbReference type="STRING" id="6210.U6IXU7"/>
<evidence type="ECO:0000313" key="5">
    <source>
        <dbReference type="EMBL" id="EUB63680.1"/>
    </source>
</evidence>
<dbReference type="GO" id="GO:0004867">
    <property type="term" value="F:serine-type endopeptidase inhibitor activity"/>
    <property type="evidence" value="ECO:0007669"/>
    <property type="project" value="InterPro"/>
</dbReference>
<dbReference type="PANTHER" id="PTHR11461:SF211">
    <property type="entry name" value="GH10112P-RELATED"/>
    <property type="match status" value="1"/>
</dbReference>
<reference evidence="8" key="4">
    <citation type="submission" date="2020-10" db="UniProtKB">
        <authorList>
            <consortium name="WormBaseParasite"/>
        </authorList>
    </citation>
    <scope>IDENTIFICATION</scope>
</reference>
<dbReference type="AlphaFoldDB" id="U6IXU7"/>
<dbReference type="KEGG" id="egl:EGR_01303"/>
<comment type="similarity">
    <text evidence="1 2">Belongs to the serpin family.</text>
</comment>
<evidence type="ECO:0000256" key="2">
    <source>
        <dbReference type="RuleBase" id="RU000411"/>
    </source>
</evidence>
<evidence type="ECO:0000313" key="6">
    <source>
        <dbReference type="Proteomes" id="UP000019149"/>
    </source>
</evidence>
<dbReference type="InterPro" id="IPR000215">
    <property type="entry name" value="Serpin_fam"/>
</dbReference>
<dbReference type="GO" id="GO:0005615">
    <property type="term" value="C:extracellular space"/>
    <property type="evidence" value="ECO:0007669"/>
    <property type="project" value="InterPro"/>
</dbReference>
<dbReference type="SUPFAM" id="SSF56574">
    <property type="entry name" value="Serpins"/>
    <property type="match status" value="1"/>
</dbReference>
<feature type="domain" description="Serpin" evidence="3">
    <location>
        <begin position="53"/>
        <end position="439"/>
    </location>
</feature>
<dbReference type="SMART" id="SM00093">
    <property type="entry name" value="SERPIN"/>
    <property type="match status" value="1"/>
</dbReference>
<evidence type="ECO:0000313" key="8">
    <source>
        <dbReference type="WBParaSite" id="EgrG_000824100"/>
    </source>
</evidence>
<reference evidence="4" key="3">
    <citation type="submission" date="2014-06" db="EMBL/GenBank/DDBJ databases">
        <authorList>
            <person name="Aslett M."/>
        </authorList>
    </citation>
    <scope>NUCLEOTIDE SEQUENCE</scope>
</reference>
<accession>U6IXU7</accession>
<dbReference type="InterPro" id="IPR042185">
    <property type="entry name" value="Serpin_sf_2"/>
</dbReference>
<dbReference type="OMA" id="GRLCRFQ"/>
<evidence type="ECO:0000256" key="1">
    <source>
        <dbReference type="ARBA" id="ARBA00009500"/>
    </source>
</evidence>
<dbReference type="InterPro" id="IPR042178">
    <property type="entry name" value="Serpin_sf_1"/>
</dbReference>
<dbReference type="Pfam" id="PF00079">
    <property type="entry name" value="Serpin"/>
    <property type="match status" value="1"/>
</dbReference>
<dbReference type="Gene3D" id="2.30.39.10">
    <property type="entry name" value="Alpha-1-antitrypsin, domain 1"/>
    <property type="match status" value="1"/>
</dbReference>
<dbReference type="Gene3D" id="3.30.497.10">
    <property type="entry name" value="Antithrombin, subunit I, domain 2"/>
    <property type="match status" value="1"/>
</dbReference>
<evidence type="ECO:0000313" key="7">
    <source>
        <dbReference type="Proteomes" id="UP000492820"/>
    </source>
</evidence>
<dbReference type="GeneID" id="36337018"/>
<dbReference type="PANTHER" id="PTHR11461">
    <property type="entry name" value="SERINE PROTEASE INHIBITOR, SERPIN"/>
    <property type="match status" value="1"/>
</dbReference>
<dbReference type="EMBL" id="APAU02000005">
    <property type="protein sequence ID" value="EUB63680.1"/>
    <property type="molecule type" value="Genomic_DNA"/>
</dbReference>
<dbReference type="EMBL" id="LK028576">
    <property type="protein sequence ID" value="CDS15832.1"/>
    <property type="molecule type" value="Genomic_DNA"/>
</dbReference>
<evidence type="ECO:0000313" key="4">
    <source>
        <dbReference type="EMBL" id="CDS15832.1"/>
    </source>
</evidence>
<proteinExistence type="inferred from homology"/>
<dbReference type="InterPro" id="IPR023796">
    <property type="entry name" value="Serpin_dom"/>
</dbReference>
<sequence>MVPQRLKDKEKAAAPEPERLKSTVPKSVKVNPVDFLKLRDFNNKYCLGVHAINDITEKSGQSPTTIRFLLTVLVGSKAARGTSADQITQALSPTNSRDAVTERINLVDSALNEWALLSTAGLRDIPLDRLEEGRLCRFQSAIFVPMNDLTFKAEFYWLITNRMGVIWTETSRKDFAHAQKWVSKMSKGLFTHNFPKQCSGSLVLATALQFKGEWAQPLELYGSSKGSFEVSPNTRIDIPMLSIVAEVIYYKDTKKGFHLVGIPFKDTRFAIVFLLPLVPHKFAEVEHGFTEGLDYGLFNSSRVQLCSMHVIIPMFRVQTEVDLCKALPFLGMKNPFDSNQADFSGISDVENLRIDSGKESAFLQVSRSGVRLFSVGTLSLGTGRHKFKHPDLFEVPILGPPGDGDAKEVHSFTVNQPFSVIIINRKSDCVLYQVRVKVPEPPSNFKLPAIN</sequence>
<name>U6IXU7_ECHGR</name>